<feature type="region of interest" description="Disordered" evidence="1">
    <location>
        <begin position="1"/>
        <end position="54"/>
    </location>
</feature>
<evidence type="ECO:0000256" key="1">
    <source>
        <dbReference type="SAM" id="MobiDB-lite"/>
    </source>
</evidence>
<dbReference type="Proteomes" id="UP000095283">
    <property type="component" value="Unplaced"/>
</dbReference>
<dbReference type="AlphaFoldDB" id="A0A1I7XUK8"/>
<proteinExistence type="predicted"/>
<feature type="compositionally biased region" description="Polar residues" evidence="1">
    <location>
        <begin position="9"/>
        <end position="24"/>
    </location>
</feature>
<name>A0A1I7XUK8_HETBA</name>
<feature type="compositionally biased region" description="Low complexity" evidence="1">
    <location>
        <begin position="25"/>
        <end position="44"/>
    </location>
</feature>
<evidence type="ECO:0000313" key="3">
    <source>
        <dbReference type="WBParaSite" id="Hba_21439"/>
    </source>
</evidence>
<dbReference type="WBParaSite" id="Hba_21439">
    <property type="protein sequence ID" value="Hba_21439"/>
    <property type="gene ID" value="Hba_21439"/>
</dbReference>
<accession>A0A1I7XUK8</accession>
<organism evidence="2 3">
    <name type="scientific">Heterorhabditis bacteriophora</name>
    <name type="common">Entomopathogenic nematode worm</name>
    <dbReference type="NCBI Taxonomy" id="37862"/>
    <lineage>
        <taxon>Eukaryota</taxon>
        <taxon>Metazoa</taxon>
        <taxon>Ecdysozoa</taxon>
        <taxon>Nematoda</taxon>
        <taxon>Chromadorea</taxon>
        <taxon>Rhabditida</taxon>
        <taxon>Rhabditina</taxon>
        <taxon>Rhabditomorpha</taxon>
        <taxon>Strongyloidea</taxon>
        <taxon>Heterorhabditidae</taxon>
        <taxon>Heterorhabditis</taxon>
    </lineage>
</organism>
<evidence type="ECO:0000313" key="2">
    <source>
        <dbReference type="Proteomes" id="UP000095283"/>
    </source>
</evidence>
<reference evidence="3" key="1">
    <citation type="submission" date="2016-11" db="UniProtKB">
        <authorList>
            <consortium name="WormBaseParasite"/>
        </authorList>
    </citation>
    <scope>IDENTIFICATION</scope>
</reference>
<sequence>MVTRMSGVLRTSDSTGSVASNGCASGQEPGTSSQPSSPQHPSQEVHPHPGRVHFHSVTTSWGEYLVFE</sequence>
<keyword evidence="2" id="KW-1185">Reference proteome</keyword>
<protein>
    <submittedName>
        <fullName evidence="3">Uncharacterized protein</fullName>
    </submittedName>
</protein>